<evidence type="ECO:0000313" key="1">
    <source>
        <dbReference type="EMBL" id="KAI0083886.1"/>
    </source>
</evidence>
<evidence type="ECO:0000313" key="2">
    <source>
        <dbReference type="Proteomes" id="UP001055072"/>
    </source>
</evidence>
<sequence length="140" mass="15215">SFGSQSFASQSLVSDGNDPNSPEVFKQNVHLIQQQLARVQDLARSAQSGIENAYRPGTNPAQTSDCLLALRQALHLLVEMLRQSGVGALPILNNTQSMTTEDKLMEDVSKSIEVQYAQQKRIQDSAAIVFDLLGSVEQAA</sequence>
<feature type="non-terminal residue" evidence="1">
    <location>
        <position position="140"/>
    </location>
</feature>
<protein>
    <submittedName>
        <fullName evidence="1">Uncharacterized protein</fullName>
    </submittedName>
</protein>
<reference evidence="1" key="1">
    <citation type="journal article" date="2021" name="Environ. Microbiol.">
        <title>Gene family expansions and transcriptome signatures uncover fungal adaptations to wood decay.</title>
        <authorList>
            <person name="Hage H."/>
            <person name="Miyauchi S."/>
            <person name="Viragh M."/>
            <person name="Drula E."/>
            <person name="Min B."/>
            <person name="Chaduli D."/>
            <person name="Navarro D."/>
            <person name="Favel A."/>
            <person name="Norest M."/>
            <person name="Lesage-Meessen L."/>
            <person name="Balint B."/>
            <person name="Merenyi Z."/>
            <person name="de Eugenio L."/>
            <person name="Morin E."/>
            <person name="Martinez A.T."/>
            <person name="Baldrian P."/>
            <person name="Stursova M."/>
            <person name="Martinez M.J."/>
            <person name="Novotny C."/>
            <person name="Magnuson J.K."/>
            <person name="Spatafora J.W."/>
            <person name="Maurice S."/>
            <person name="Pangilinan J."/>
            <person name="Andreopoulos W."/>
            <person name="LaButti K."/>
            <person name="Hundley H."/>
            <person name="Na H."/>
            <person name="Kuo A."/>
            <person name="Barry K."/>
            <person name="Lipzen A."/>
            <person name="Henrissat B."/>
            <person name="Riley R."/>
            <person name="Ahrendt S."/>
            <person name="Nagy L.G."/>
            <person name="Grigoriev I.V."/>
            <person name="Martin F."/>
            <person name="Rosso M.N."/>
        </authorList>
    </citation>
    <scope>NUCLEOTIDE SEQUENCE</scope>
    <source>
        <strain evidence="1">CBS 384.51</strain>
    </source>
</reference>
<keyword evidence="2" id="KW-1185">Reference proteome</keyword>
<name>A0ACB8TPC0_9APHY</name>
<feature type="non-terminal residue" evidence="1">
    <location>
        <position position="1"/>
    </location>
</feature>
<dbReference type="Proteomes" id="UP001055072">
    <property type="component" value="Unassembled WGS sequence"/>
</dbReference>
<accession>A0ACB8TPC0</accession>
<proteinExistence type="predicted"/>
<comment type="caution">
    <text evidence="1">The sequence shown here is derived from an EMBL/GenBank/DDBJ whole genome shotgun (WGS) entry which is preliminary data.</text>
</comment>
<dbReference type="EMBL" id="MU274951">
    <property type="protein sequence ID" value="KAI0083886.1"/>
    <property type="molecule type" value="Genomic_DNA"/>
</dbReference>
<gene>
    <name evidence="1" type="ORF">BDY19DRAFT_870482</name>
</gene>
<organism evidence="1 2">
    <name type="scientific">Irpex rosettiformis</name>
    <dbReference type="NCBI Taxonomy" id="378272"/>
    <lineage>
        <taxon>Eukaryota</taxon>
        <taxon>Fungi</taxon>
        <taxon>Dikarya</taxon>
        <taxon>Basidiomycota</taxon>
        <taxon>Agaricomycotina</taxon>
        <taxon>Agaricomycetes</taxon>
        <taxon>Polyporales</taxon>
        <taxon>Irpicaceae</taxon>
        <taxon>Irpex</taxon>
    </lineage>
</organism>